<dbReference type="PANTHER" id="PTHR11365:SF23">
    <property type="entry name" value="HYPOTHETICAL 5-OXOPROLINASE (EUROFUNG)-RELATED"/>
    <property type="match status" value="1"/>
</dbReference>
<dbReference type="PANTHER" id="PTHR11365">
    <property type="entry name" value="5-OXOPROLINASE RELATED"/>
    <property type="match status" value="1"/>
</dbReference>
<sequence>MSRLDDIGVDVLRHRLEGVAQAMQEALMRSAHSPIVKEGMDASACLFDAAGQALAQSQSIPLHLGALIPSVAAILDRFPVAGMADGDLYLMNDPFCGGTHLPDLTLLRPILLDGVPAALAASMLHHQDVGGLRPGSVPADAREVFHEGLRIPPLKLGAADRPEPAVLRLLCLNSRTPEVMEGDLGAQVAAAVTAARAVREIAGEIGPEAFADGAARLLDRSEAAVRAALAGLPDGRYTGRDALDDDGVDAGVPVPVAVTLEVAGDSLVVDFEGSAAQVAGPVNSVASGPLAAALYALLSLAPRGTPANAGALRALDLRLPERSVVNAAAPAAVNGRMATVRLCMSAILQALAQAAAGRMPAANSGMSLVLAFSGRWPDGRPFMFGEIVAGGAGAAPDADGADAVSTDVGNAMNMPAEMLEEAAPLRVVAAGLRPGSGGDGTWRGGLGIRRCYQALADGIQVTHRGERFRNVPAGSAGGGAPAPAAARVERADGRIETLPSKCSLVLNRGDRLTVETCGGAGLGDPAARPAAARAGDKADGKAGISVER</sequence>
<feature type="region of interest" description="Disordered" evidence="1">
    <location>
        <begin position="519"/>
        <end position="548"/>
    </location>
</feature>
<evidence type="ECO:0000259" key="2">
    <source>
        <dbReference type="Pfam" id="PF02538"/>
    </source>
</evidence>
<reference evidence="4" key="1">
    <citation type="journal article" date="2019" name="Int. J. Syst. Evol. Microbiol.">
        <title>The Global Catalogue of Microorganisms (GCM) 10K type strain sequencing project: providing services to taxonomists for standard genome sequencing and annotation.</title>
        <authorList>
            <consortium name="The Broad Institute Genomics Platform"/>
            <consortium name="The Broad Institute Genome Sequencing Center for Infectious Disease"/>
            <person name="Wu L."/>
            <person name="Ma J."/>
        </authorList>
    </citation>
    <scope>NUCLEOTIDE SEQUENCE [LARGE SCALE GENOMIC DNA]</scope>
    <source>
        <strain evidence="4">KCTC 42964</strain>
    </source>
</reference>
<comment type="caution">
    <text evidence="3">The sequence shown here is derived from an EMBL/GenBank/DDBJ whole genome shotgun (WGS) entry which is preliminary data.</text>
</comment>
<proteinExistence type="predicted"/>
<dbReference type="Proteomes" id="UP001595528">
    <property type="component" value="Unassembled WGS sequence"/>
</dbReference>
<dbReference type="InterPro" id="IPR045079">
    <property type="entry name" value="Oxoprolinase-like"/>
</dbReference>
<dbReference type="InterPro" id="IPR003692">
    <property type="entry name" value="Hydantoinase_B"/>
</dbReference>
<organism evidence="3 4">
    <name type="scientific">Marinibaculum pumilum</name>
    <dbReference type="NCBI Taxonomy" id="1766165"/>
    <lineage>
        <taxon>Bacteria</taxon>
        <taxon>Pseudomonadati</taxon>
        <taxon>Pseudomonadota</taxon>
        <taxon>Alphaproteobacteria</taxon>
        <taxon>Rhodospirillales</taxon>
        <taxon>Rhodospirillaceae</taxon>
        <taxon>Marinibaculum</taxon>
    </lineage>
</organism>
<dbReference type="RefSeq" id="WP_379897317.1">
    <property type="nucleotide sequence ID" value="NZ_JBHRTR010000001.1"/>
</dbReference>
<name>A0ABV7KTH1_9PROT</name>
<dbReference type="Pfam" id="PF02538">
    <property type="entry name" value="Hydantoinase_B"/>
    <property type="match status" value="1"/>
</dbReference>
<feature type="compositionally biased region" description="Low complexity" evidence="1">
    <location>
        <begin position="523"/>
        <end position="533"/>
    </location>
</feature>
<feature type="domain" description="Hydantoinase B/oxoprolinase" evidence="2">
    <location>
        <begin position="5"/>
        <end position="525"/>
    </location>
</feature>
<feature type="compositionally biased region" description="Basic and acidic residues" evidence="1">
    <location>
        <begin position="534"/>
        <end position="548"/>
    </location>
</feature>
<evidence type="ECO:0000313" key="4">
    <source>
        <dbReference type="Proteomes" id="UP001595528"/>
    </source>
</evidence>
<evidence type="ECO:0000256" key="1">
    <source>
        <dbReference type="SAM" id="MobiDB-lite"/>
    </source>
</evidence>
<keyword evidence="4" id="KW-1185">Reference proteome</keyword>
<protein>
    <submittedName>
        <fullName evidence="3">Hydantoinase B/oxoprolinase family protein</fullName>
    </submittedName>
</protein>
<evidence type="ECO:0000313" key="3">
    <source>
        <dbReference type="EMBL" id="MFC3225595.1"/>
    </source>
</evidence>
<gene>
    <name evidence="3" type="ORF">ACFOGJ_00030</name>
</gene>
<dbReference type="EMBL" id="JBHRTR010000001">
    <property type="protein sequence ID" value="MFC3225595.1"/>
    <property type="molecule type" value="Genomic_DNA"/>
</dbReference>
<accession>A0ABV7KTH1</accession>